<keyword evidence="2" id="KW-0962">Peroxisome biogenesis</keyword>
<evidence type="ECO:0000256" key="2">
    <source>
        <dbReference type="RuleBase" id="RU365003"/>
    </source>
</evidence>
<dbReference type="GO" id="GO:0005778">
    <property type="term" value="C:peroxisomal membrane"/>
    <property type="evidence" value="ECO:0007669"/>
    <property type="project" value="UniProtKB-SubCell"/>
</dbReference>
<dbReference type="EMBL" id="KI673248">
    <property type="protein sequence ID" value="ETL38585.1"/>
    <property type="molecule type" value="Genomic_DNA"/>
</dbReference>
<dbReference type="AlphaFoldDB" id="W2IWS1"/>
<comment type="similarity">
    <text evidence="1 2">Belongs to the peroxin-16 family.</text>
</comment>
<dbReference type="GO" id="GO:0007031">
    <property type="term" value="P:peroxisome organization"/>
    <property type="evidence" value="ECO:0007669"/>
    <property type="project" value="UniProtKB-KW"/>
</dbReference>
<dbReference type="PANTHER" id="PTHR13299:SF0">
    <property type="entry name" value="PEROXISOMAL MEMBRANE PROTEIN PEX16"/>
    <property type="match status" value="1"/>
</dbReference>
<feature type="region of interest" description="Disordered" evidence="3">
    <location>
        <begin position="208"/>
        <end position="236"/>
    </location>
</feature>
<comment type="caution">
    <text evidence="2">Lacks conserved residue(s) required for the propagation of feature annotation.</text>
</comment>
<protein>
    <recommendedName>
        <fullName evidence="2">Peroxisomal membrane protein PEX16</fullName>
    </recommendedName>
</protein>
<dbReference type="Proteomes" id="UP000053864">
    <property type="component" value="Unassembled WGS sequence"/>
</dbReference>
<name>W2IWS1_PHYNI</name>
<keyword evidence="2" id="KW-0576">Peroxisome</keyword>
<dbReference type="VEuPathDB" id="FungiDB:PPTG_01640"/>
<comment type="subcellular location">
    <subcellularLocation>
        <location evidence="2">Peroxisome membrane</location>
    </subcellularLocation>
</comment>
<keyword evidence="2" id="KW-0812">Transmembrane</keyword>
<keyword evidence="2" id="KW-0472">Membrane</keyword>
<organism evidence="4">
    <name type="scientific">Phytophthora nicotianae</name>
    <name type="common">Potato buckeye rot agent</name>
    <name type="synonym">Phytophthora parasitica</name>
    <dbReference type="NCBI Taxonomy" id="4792"/>
    <lineage>
        <taxon>Eukaryota</taxon>
        <taxon>Sar</taxon>
        <taxon>Stramenopiles</taxon>
        <taxon>Oomycota</taxon>
        <taxon>Peronosporomycetes</taxon>
        <taxon>Peronosporales</taxon>
        <taxon>Peronosporaceae</taxon>
        <taxon>Phytophthora</taxon>
    </lineage>
</organism>
<evidence type="ECO:0000313" key="4">
    <source>
        <dbReference type="EMBL" id="ETL38585.1"/>
    </source>
</evidence>
<feature type="transmembrane region" description="Helical" evidence="2">
    <location>
        <begin position="486"/>
        <end position="503"/>
    </location>
</feature>
<sequence>MSDENKTTTVETDVAVDDDSKTTTTVTRTMTTTTRVVPPSAVSKTASLLASYEAWVGSHAGLARNVETTMYVAPQLVPKRLVEPEVATQFGYSLVGLLHLYHDYVLWKKDNKETEPPTNCHKLTRLLRVPLSLISHVQVLAEVVARRVGGDVGKWRLIVWVEIVKSVLRLALLAQRRRAMLLRGGKYKGVESAPRPSAFARFKKTKQPGARTGKTFGKATVSEPEPPAGKSDDEPNKISFEDATIEVADGSREDLLVAGEVCHILRPVVYAVLRRRRPATSWTPVILSLLVELSGLALSAAAVKPVESSKPVIGDKAKEEIAARKVSSSTYNSIREYRPHQVVLLLSEYGRWLCYSTCFATQCLQPSPSLRLERLRTSWITYQAWASCSGSERLPCWTTITSSTSTPQRRRFLLPRSLYKLYLSIAILCLYPKARRKGMCFSPQLLYDNRKLSQKESEITRHGRMHSLLKFRWLQYQDEGIMKSKILLGLVAVTAILMLGYLVNGLPTERGKCICLHVSVAVWAE</sequence>
<evidence type="ECO:0000256" key="3">
    <source>
        <dbReference type="SAM" id="MobiDB-lite"/>
    </source>
</evidence>
<reference evidence="4" key="1">
    <citation type="submission" date="2013-11" db="EMBL/GenBank/DDBJ databases">
        <title>The Genome Sequence of Phytophthora parasitica CJ05E6.</title>
        <authorList>
            <consortium name="The Broad Institute Genomics Platform"/>
            <person name="Russ C."/>
            <person name="Tyler B."/>
            <person name="Panabieres F."/>
            <person name="Shan W."/>
            <person name="Tripathy S."/>
            <person name="Grunwald N."/>
            <person name="Machado M."/>
            <person name="Johnson C.S."/>
            <person name="Arredondo F."/>
            <person name="Hong C."/>
            <person name="Coffey M."/>
            <person name="Young S.K."/>
            <person name="Zeng Q."/>
            <person name="Gargeya S."/>
            <person name="Fitzgerald M."/>
            <person name="Abouelleil A."/>
            <person name="Alvarado L."/>
            <person name="Chapman S.B."/>
            <person name="Gainer-Dewar J."/>
            <person name="Goldberg J."/>
            <person name="Griggs A."/>
            <person name="Gujja S."/>
            <person name="Hansen M."/>
            <person name="Howarth C."/>
            <person name="Imamovic A."/>
            <person name="Ireland A."/>
            <person name="Larimer J."/>
            <person name="McCowan C."/>
            <person name="Murphy C."/>
            <person name="Pearson M."/>
            <person name="Poon T.W."/>
            <person name="Priest M."/>
            <person name="Roberts A."/>
            <person name="Saif S."/>
            <person name="Shea T."/>
            <person name="Sykes S."/>
            <person name="Wortman J."/>
            <person name="Nusbaum C."/>
            <person name="Birren B."/>
        </authorList>
    </citation>
    <scope>NUCLEOTIDE SEQUENCE [LARGE SCALE GENOMIC DNA]</scope>
    <source>
        <strain evidence="4">CJ05E6</strain>
    </source>
</reference>
<accession>W2IWS1</accession>
<dbReference type="Pfam" id="PF08610">
    <property type="entry name" value="Pex16"/>
    <property type="match status" value="1"/>
</dbReference>
<keyword evidence="2" id="KW-1133">Transmembrane helix</keyword>
<proteinExistence type="inferred from homology"/>
<gene>
    <name evidence="4" type="ORF">L916_09867</name>
</gene>
<evidence type="ECO:0000256" key="1">
    <source>
        <dbReference type="ARBA" id="ARBA00009505"/>
    </source>
</evidence>
<dbReference type="PANTHER" id="PTHR13299">
    <property type="entry name" value="PEROXISOMAL MEMBRANE PROTEIN PEX16"/>
    <property type="match status" value="1"/>
</dbReference>
<dbReference type="InterPro" id="IPR013919">
    <property type="entry name" value="Pex16"/>
</dbReference>